<dbReference type="EMBL" id="CP015772">
    <property type="protein sequence ID" value="ANH79851.1"/>
    <property type="molecule type" value="Genomic_DNA"/>
</dbReference>
<sequence length="386" mass="43897">MYTADAQAVSGKVVQEGTGEAVAGASVFINNSSIGTVTAADGSFLLNTIPPGKYDLIVSAVGYETLIYTIGPEPVSRKLRFEMRTKVTEMQNVVVGGYVTETWEKWGKTFLETFLGVTPIARQCTIKNTKALRFRFYKKQQLLEVVADEPLQIDNALLGYVLQYDLQDFKMDFRAHSSYFAGYTLFKDKRNAAKKAIKKRRRDNYLGSTMHFMRSLYAGKIADEGFRVRRMTRICNLEKERVRALFKKEIRLGKDITIAPKDTLEPDSSSYYKTILQQKDYEDVYSSWLLTADSILIASGQGQRPAYWEHYLAITYMNATEAPEYLQYTGEARKPVPRFSLLQLQTRQPLVIDANGNWSPPESLITSGYWSWSDKVANMLPLDYVP</sequence>
<evidence type="ECO:0000313" key="1">
    <source>
        <dbReference type="EMBL" id="ANH79851.1"/>
    </source>
</evidence>
<reference evidence="1 2" key="1">
    <citation type="submission" date="2016-05" db="EMBL/GenBank/DDBJ databases">
        <title>Niabella ginsenosidivorans BS26 whole genome sequencing.</title>
        <authorList>
            <person name="Im W.T."/>
            <person name="Siddiqi M.Z."/>
        </authorList>
    </citation>
    <scope>NUCLEOTIDE SEQUENCE [LARGE SCALE GENOMIC DNA]</scope>
    <source>
        <strain evidence="1 2">BS26</strain>
    </source>
</reference>
<dbReference type="KEGG" id="nia:A8C56_01660"/>
<dbReference type="Gene3D" id="2.60.40.1120">
    <property type="entry name" value="Carboxypeptidase-like, regulatory domain"/>
    <property type="match status" value="1"/>
</dbReference>
<dbReference type="Pfam" id="PF13715">
    <property type="entry name" value="CarbopepD_reg_2"/>
    <property type="match status" value="1"/>
</dbReference>
<gene>
    <name evidence="1" type="ORF">A8C56_01660</name>
</gene>
<evidence type="ECO:0008006" key="3">
    <source>
        <dbReference type="Google" id="ProtNLM"/>
    </source>
</evidence>
<evidence type="ECO:0000313" key="2">
    <source>
        <dbReference type="Proteomes" id="UP000077667"/>
    </source>
</evidence>
<protein>
    <recommendedName>
        <fullName evidence="3">Carboxypeptidase-like regulatory domain-containing protein</fullName>
    </recommendedName>
</protein>
<dbReference type="Proteomes" id="UP000077667">
    <property type="component" value="Chromosome"/>
</dbReference>
<keyword evidence="2" id="KW-1185">Reference proteome</keyword>
<dbReference type="SUPFAM" id="SSF49464">
    <property type="entry name" value="Carboxypeptidase regulatory domain-like"/>
    <property type="match status" value="1"/>
</dbReference>
<proteinExistence type="predicted"/>
<dbReference type="InterPro" id="IPR008969">
    <property type="entry name" value="CarboxyPept-like_regulatory"/>
</dbReference>
<organism evidence="1 2">
    <name type="scientific">Niabella ginsenosidivorans</name>
    <dbReference type="NCBI Taxonomy" id="1176587"/>
    <lineage>
        <taxon>Bacteria</taxon>
        <taxon>Pseudomonadati</taxon>
        <taxon>Bacteroidota</taxon>
        <taxon>Chitinophagia</taxon>
        <taxon>Chitinophagales</taxon>
        <taxon>Chitinophagaceae</taxon>
        <taxon>Niabella</taxon>
    </lineage>
</organism>
<name>A0A1A9HZG1_9BACT</name>
<dbReference type="AlphaFoldDB" id="A0A1A9HZG1"/>
<accession>A0A1A9HZG1</accession>
<dbReference type="STRING" id="1176587.A8C56_01660"/>